<comment type="caution">
    <text evidence="12">The sequence shown here is derived from an EMBL/GenBank/DDBJ whole genome shotgun (WGS) entry which is preliminary data.</text>
</comment>
<comment type="function">
    <text evidence="7">Plays an essential role in the initiation and regulation of chromosomal replication. ATP-DnaA binds to the origin of replication (oriC) to initiate formation of the DNA replication initiation complex once per cell cycle. Binds the DnaA box (a 9 base pair repeat at the origin) and separates the double-stranded (ds)DNA. Forms a right-handed helical filament on oriC DNA; dsDNA binds to the exterior of the filament while single-stranded (ss)DNA is stabiized in the filament's interior. The ATP-DnaA-oriC complex binds and stabilizes one strand of the AT-rich DNA unwinding element (DUE), permitting loading of DNA polymerase. After initiation quickly degrades to an ADP-DnaA complex that is not apt for DNA replication. Binds acidic phospholipids.</text>
</comment>
<dbReference type="GO" id="GO:0006270">
    <property type="term" value="P:DNA replication initiation"/>
    <property type="evidence" value="ECO:0007669"/>
    <property type="project" value="InterPro"/>
</dbReference>
<dbReference type="Gene3D" id="1.10.1750.10">
    <property type="match status" value="1"/>
</dbReference>
<dbReference type="InterPro" id="IPR003593">
    <property type="entry name" value="AAA+_ATPase"/>
</dbReference>
<comment type="similarity">
    <text evidence="8">Belongs to the DnaA family.</text>
</comment>
<keyword evidence="3 7" id="KW-0547">Nucleotide-binding</keyword>
<dbReference type="InterPro" id="IPR020591">
    <property type="entry name" value="Chromosome_initiator_DnaA-like"/>
</dbReference>
<feature type="domain" description="AAA+ ATPase" evidence="10">
    <location>
        <begin position="214"/>
        <end position="368"/>
    </location>
</feature>
<feature type="region of interest" description="Disordered" evidence="9">
    <location>
        <begin position="111"/>
        <end position="136"/>
    </location>
</feature>
<evidence type="ECO:0000256" key="1">
    <source>
        <dbReference type="ARBA" id="ARBA00022490"/>
    </source>
</evidence>
<dbReference type="AlphaFoldDB" id="A0A5C5ZQT8"/>
<proteinExistence type="inferred from homology"/>
<dbReference type="InterPro" id="IPR013159">
    <property type="entry name" value="DnaA_C"/>
</dbReference>
<keyword evidence="5" id="KW-0446">Lipid-binding</keyword>
<feature type="region of interest" description="Disordered" evidence="9">
    <location>
        <begin position="160"/>
        <end position="189"/>
    </location>
</feature>
<gene>
    <name evidence="12" type="primary">dnaA_1</name>
    <name evidence="12" type="ORF">Mal64_00170</name>
</gene>
<name>A0A5C5ZQT8_9BACT</name>
<evidence type="ECO:0000259" key="10">
    <source>
        <dbReference type="SMART" id="SM00382"/>
    </source>
</evidence>
<evidence type="ECO:0000256" key="7">
    <source>
        <dbReference type="RuleBase" id="RU000577"/>
    </source>
</evidence>
<keyword evidence="13" id="KW-1185">Reference proteome</keyword>
<dbReference type="SUPFAM" id="SSF52540">
    <property type="entry name" value="P-loop containing nucleoside triphosphate hydrolases"/>
    <property type="match status" value="1"/>
</dbReference>
<dbReference type="PRINTS" id="PR00051">
    <property type="entry name" value="DNAA"/>
</dbReference>
<dbReference type="SUPFAM" id="SSF48295">
    <property type="entry name" value="TrpR-like"/>
    <property type="match status" value="1"/>
</dbReference>
<sequence length="526" mass="56283">MEDDNMTVAERTIDIAANESLPRFREELRRAIGQKRYEAWFGDSLFGAAAELTEDGLGGVVVRVATSFERDSLVKTIQSDLDKTAKKLLPEGAKAAVAVGTLTKAAAPAADPFEGQQSVGPSQLAEDGTPGTSAAGKNVVHGAAADVTQKLSHAISTAIAADGPPRAARVDAAHTPGSAKRRRSEPTGFEALVTGKSMAQALSAARGAIRGEATAGPVLLWGPTGVGKTRLLTAIREEALRRNRRQRVLSLTAEQFTSAFVDSFRTGLPSFRQKHRGVNLLLLDNVTFFVGKKRTLEELQHTIDAIQESGGRVVLTSLRGPGELRDLGPELASRLTAGVTAELQTPDREMRLALVRRLADERDLELPEGVAERLAAALSGSARDVLGALNRLELTSEAYGESITAELAERVAGEINRLSTPTLRLADVQRAVSDVFGVDLATLRSTKRTKAVAEPRMLAMWLARKHTRSAWSEIGEYFGRRSHSTVISACRRADKLAASTEPTPLCGGGGDLHEAIRRVETALRTA</sequence>
<dbReference type="Pfam" id="PF00308">
    <property type="entry name" value="Bac_DnaA"/>
    <property type="match status" value="1"/>
</dbReference>
<evidence type="ECO:0000259" key="11">
    <source>
        <dbReference type="SMART" id="SM00760"/>
    </source>
</evidence>
<evidence type="ECO:0000256" key="6">
    <source>
        <dbReference type="ARBA" id="ARBA00023125"/>
    </source>
</evidence>
<evidence type="ECO:0000256" key="5">
    <source>
        <dbReference type="ARBA" id="ARBA00023121"/>
    </source>
</evidence>
<dbReference type="InterPro" id="IPR010921">
    <property type="entry name" value="Trp_repressor/repl_initiator"/>
</dbReference>
<dbReference type="Pfam" id="PF08299">
    <property type="entry name" value="Bac_DnaA_C"/>
    <property type="match status" value="1"/>
</dbReference>
<feature type="domain" description="Chromosomal replication initiator DnaA C-terminal" evidence="11">
    <location>
        <begin position="424"/>
        <end position="493"/>
    </location>
</feature>
<keyword evidence="6 7" id="KW-0238">DNA-binding</keyword>
<dbReference type="InterPro" id="IPR027417">
    <property type="entry name" value="P-loop_NTPase"/>
</dbReference>
<dbReference type="GO" id="GO:0006275">
    <property type="term" value="P:regulation of DNA replication"/>
    <property type="evidence" value="ECO:0007669"/>
    <property type="project" value="InterPro"/>
</dbReference>
<dbReference type="GO" id="GO:0008289">
    <property type="term" value="F:lipid binding"/>
    <property type="evidence" value="ECO:0007669"/>
    <property type="project" value="UniProtKB-KW"/>
</dbReference>
<dbReference type="CDD" id="cd06571">
    <property type="entry name" value="Bac_DnaA_C"/>
    <property type="match status" value="1"/>
</dbReference>
<reference evidence="12 13" key="1">
    <citation type="submission" date="2019-02" db="EMBL/GenBank/DDBJ databases">
        <title>Deep-cultivation of Planctomycetes and their phenomic and genomic characterization uncovers novel biology.</title>
        <authorList>
            <person name="Wiegand S."/>
            <person name="Jogler M."/>
            <person name="Boedeker C."/>
            <person name="Pinto D."/>
            <person name="Vollmers J."/>
            <person name="Rivas-Marin E."/>
            <person name="Kohn T."/>
            <person name="Peeters S.H."/>
            <person name="Heuer A."/>
            <person name="Rast P."/>
            <person name="Oberbeckmann S."/>
            <person name="Bunk B."/>
            <person name="Jeske O."/>
            <person name="Meyerdierks A."/>
            <person name="Storesund J.E."/>
            <person name="Kallscheuer N."/>
            <person name="Luecker S."/>
            <person name="Lage O.M."/>
            <person name="Pohl T."/>
            <person name="Merkel B.J."/>
            <person name="Hornburger P."/>
            <person name="Mueller R.-W."/>
            <person name="Bruemmer F."/>
            <person name="Labrenz M."/>
            <person name="Spormann A.M."/>
            <person name="Op Den Camp H."/>
            <person name="Overmann J."/>
            <person name="Amann R."/>
            <person name="Jetten M.S.M."/>
            <person name="Mascher T."/>
            <person name="Medema M.H."/>
            <person name="Devos D.P."/>
            <person name="Kaster A.-K."/>
            <person name="Ovreas L."/>
            <person name="Rohde M."/>
            <person name="Galperin M.Y."/>
            <person name="Jogler C."/>
        </authorList>
    </citation>
    <scope>NUCLEOTIDE SEQUENCE [LARGE SCALE GENOMIC DNA]</scope>
    <source>
        <strain evidence="12 13">Mal64</strain>
    </source>
</reference>
<dbReference type="CDD" id="cd00009">
    <property type="entry name" value="AAA"/>
    <property type="match status" value="1"/>
</dbReference>
<evidence type="ECO:0000313" key="12">
    <source>
        <dbReference type="EMBL" id="TWT89640.1"/>
    </source>
</evidence>
<dbReference type="GO" id="GO:0005886">
    <property type="term" value="C:plasma membrane"/>
    <property type="evidence" value="ECO:0007669"/>
    <property type="project" value="TreeGrafter"/>
</dbReference>
<evidence type="ECO:0000256" key="9">
    <source>
        <dbReference type="SAM" id="MobiDB-lite"/>
    </source>
</evidence>
<dbReference type="SMART" id="SM00382">
    <property type="entry name" value="AAA"/>
    <property type="match status" value="1"/>
</dbReference>
<evidence type="ECO:0000256" key="2">
    <source>
        <dbReference type="ARBA" id="ARBA00022705"/>
    </source>
</evidence>
<evidence type="ECO:0000256" key="4">
    <source>
        <dbReference type="ARBA" id="ARBA00022840"/>
    </source>
</evidence>
<dbReference type="EMBL" id="SJPQ01000001">
    <property type="protein sequence ID" value="TWT89640.1"/>
    <property type="molecule type" value="Genomic_DNA"/>
</dbReference>
<dbReference type="InterPro" id="IPR013317">
    <property type="entry name" value="DnaA_dom"/>
</dbReference>
<dbReference type="GO" id="GO:0005524">
    <property type="term" value="F:ATP binding"/>
    <property type="evidence" value="ECO:0007669"/>
    <property type="project" value="UniProtKB-KW"/>
</dbReference>
<organism evidence="12 13">
    <name type="scientific">Pseudobythopirellula maris</name>
    <dbReference type="NCBI Taxonomy" id="2527991"/>
    <lineage>
        <taxon>Bacteria</taxon>
        <taxon>Pseudomonadati</taxon>
        <taxon>Planctomycetota</taxon>
        <taxon>Planctomycetia</taxon>
        <taxon>Pirellulales</taxon>
        <taxon>Lacipirellulaceae</taxon>
        <taxon>Pseudobythopirellula</taxon>
    </lineage>
</organism>
<dbReference type="OrthoDB" id="9807019at2"/>
<dbReference type="Gene3D" id="1.10.8.60">
    <property type="match status" value="1"/>
</dbReference>
<evidence type="ECO:0000313" key="13">
    <source>
        <dbReference type="Proteomes" id="UP000315440"/>
    </source>
</evidence>
<protein>
    <recommendedName>
        <fullName evidence="7">Chromosomal replication initiator protein DnaA</fullName>
    </recommendedName>
</protein>
<accession>A0A5C5ZQT8</accession>
<dbReference type="SMART" id="SM00760">
    <property type="entry name" value="Bac_DnaA_C"/>
    <property type="match status" value="1"/>
</dbReference>
<dbReference type="RefSeq" id="WP_146395462.1">
    <property type="nucleotide sequence ID" value="NZ_SJPQ01000001.1"/>
</dbReference>
<dbReference type="PANTHER" id="PTHR30050:SF2">
    <property type="entry name" value="CHROMOSOMAL REPLICATION INITIATOR PROTEIN DNAA"/>
    <property type="match status" value="1"/>
</dbReference>
<keyword evidence="1" id="KW-0963">Cytoplasm</keyword>
<keyword evidence="2 7" id="KW-0235">DNA replication</keyword>
<keyword evidence="4 7" id="KW-0067">ATP-binding</keyword>
<evidence type="ECO:0000256" key="8">
    <source>
        <dbReference type="RuleBase" id="RU004227"/>
    </source>
</evidence>
<dbReference type="PANTHER" id="PTHR30050">
    <property type="entry name" value="CHROMOSOMAL REPLICATION INITIATOR PROTEIN DNAA"/>
    <property type="match status" value="1"/>
</dbReference>
<dbReference type="Gene3D" id="3.40.50.300">
    <property type="entry name" value="P-loop containing nucleotide triphosphate hydrolases"/>
    <property type="match status" value="1"/>
</dbReference>
<evidence type="ECO:0000256" key="3">
    <source>
        <dbReference type="ARBA" id="ARBA00022741"/>
    </source>
</evidence>
<dbReference type="GO" id="GO:0003688">
    <property type="term" value="F:DNA replication origin binding"/>
    <property type="evidence" value="ECO:0007669"/>
    <property type="project" value="TreeGrafter"/>
</dbReference>
<dbReference type="Proteomes" id="UP000315440">
    <property type="component" value="Unassembled WGS sequence"/>
</dbReference>